<dbReference type="InterPro" id="IPR050341">
    <property type="entry name" value="PP1_catalytic_subunit"/>
</dbReference>
<evidence type="ECO:0000256" key="11">
    <source>
        <dbReference type="SAM" id="MobiDB-lite"/>
    </source>
</evidence>
<comment type="similarity">
    <text evidence="1 10">Belongs to the PPP phosphatase family.</text>
</comment>
<dbReference type="WBParaSite" id="BXY_0873800.1">
    <property type="protein sequence ID" value="BXY_0873800.1"/>
    <property type="gene ID" value="BXY_0873800"/>
</dbReference>
<sequence length="558" mass="63573">MSCERVVRFDGSELDDLICDLLCCGQHGLTKTVRESALVKICHGALEVFREQEMMVELDGPVNVCGDIHGQYGDLLRLFDKCGFPPDSNYLFLGDYVDRGPNSIETVSLLFCYKLKYPYNVFLLRGNHETRAVNQMYGFNEECQRRYSARLYAAFSDTFSYMPLTALIGDRILCMHGGIAPNARTLDQMRNIKRPLEPAGQTIEMDLLWSDPLPGIKGFIPNKRGASVCFGEDALNEKLQLMDVDMVVRGHQVVQDGFEFFANRKLVTVFSAPHYCGQFNNAGAVMKVTEDLQCSFVLLKPYMMDGEREDKEIDTVVPERERVGDGKEPDTGIIIARVIVPKKDEKEVKETKPEQKSPKVVKPLGCQNRLSKEERRSVKEKERKKIAKRKSSEIVEKRIVKEKPWEVAERKMLKEKKKVAHQPNHPAIPQFAEKPEKERTFRELKKASIRLHPLANPPAPAPTPIPSPPPAATAPAHPPSTRLPPPQFEPIDIIIEPQIKLEKYKSKPKVAEKKLDIDDEFNEMDKPDFDVDEYTSRTQMEEEEEEAEENKKQEDKNG</sequence>
<dbReference type="Pfam" id="PF00149">
    <property type="entry name" value="Metallophos"/>
    <property type="match status" value="1"/>
</dbReference>
<dbReference type="SMART" id="SM00156">
    <property type="entry name" value="PP2Ac"/>
    <property type="match status" value="1"/>
</dbReference>
<evidence type="ECO:0000256" key="7">
    <source>
        <dbReference type="ARBA" id="ARBA00047761"/>
    </source>
</evidence>
<dbReference type="InterPro" id="IPR006186">
    <property type="entry name" value="Ser/Thr-sp_prot-phosphatase"/>
</dbReference>
<feature type="domain" description="Serine/threonine specific protein phosphatases" evidence="12">
    <location>
        <begin position="124"/>
        <end position="129"/>
    </location>
</feature>
<dbReference type="Gene3D" id="3.60.21.10">
    <property type="match status" value="1"/>
</dbReference>
<feature type="compositionally biased region" description="Basic and acidic residues" evidence="11">
    <location>
        <begin position="433"/>
        <end position="446"/>
    </location>
</feature>
<dbReference type="eggNOG" id="KOG0374">
    <property type="taxonomic scope" value="Eukaryota"/>
</dbReference>
<evidence type="ECO:0000313" key="13">
    <source>
        <dbReference type="EMBL" id="CAD5207971.1"/>
    </source>
</evidence>
<protein>
    <recommendedName>
        <fullName evidence="10">Serine/threonine-protein phosphatase</fullName>
        <ecNumber evidence="10">3.1.3.16</ecNumber>
    </recommendedName>
</protein>
<dbReference type="Proteomes" id="UP000095284">
    <property type="component" value="Unplaced"/>
</dbReference>
<feature type="compositionally biased region" description="Pro residues" evidence="11">
    <location>
        <begin position="455"/>
        <end position="488"/>
    </location>
</feature>
<evidence type="ECO:0000256" key="1">
    <source>
        <dbReference type="ARBA" id="ARBA00008294"/>
    </source>
</evidence>
<accession>A0A1I7S6V0</accession>
<dbReference type="Proteomes" id="UP000659654">
    <property type="component" value="Unassembled WGS sequence"/>
</dbReference>
<keyword evidence="15" id="KW-1185">Reference proteome</keyword>
<evidence type="ECO:0000256" key="4">
    <source>
        <dbReference type="ARBA" id="ARBA00022912"/>
    </source>
</evidence>
<proteinExistence type="inferred from homology"/>
<comment type="subcellular location">
    <subcellularLocation>
        <location evidence="6">Cell projection</location>
        <location evidence="6">Pseudopodium</location>
    </subcellularLocation>
</comment>
<feature type="region of interest" description="Disordered" evidence="11">
    <location>
        <begin position="345"/>
        <end position="385"/>
    </location>
</feature>
<comment type="function">
    <text evidence="9">Probable phosphatase which plays a redundant role with gsp-4 in spermatogenesis by regulating sister chromatid segregation during meiosis. In addition, involved in sperm motility by controlling the dynamic disassembly of major sperm proteins (MSP) in the spermatozoan pseudopodium.</text>
</comment>
<dbReference type="GO" id="GO:0046872">
    <property type="term" value="F:metal ion binding"/>
    <property type="evidence" value="ECO:0007669"/>
    <property type="project" value="UniProtKB-KW"/>
</dbReference>
<dbReference type="OrthoDB" id="1930084at2759"/>
<dbReference type="PRINTS" id="PR00114">
    <property type="entry name" value="STPHPHTASE"/>
</dbReference>
<feature type="region of interest" description="Disordered" evidence="11">
    <location>
        <begin position="415"/>
        <end position="558"/>
    </location>
</feature>
<evidence type="ECO:0000313" key="15">
    <source>
        <dbReference type="Proteomes" id="UP000659654"/>
    </source>
</evidence>
<dbReference type="EMBL" id="CAJFDI010000001">
    <property type="protein sequence ID" value="CAD5207971.1"/>
    <property type="molecule type" value="Genomic_DNA"/>
</dbReference>
<reference evidence="13" key="2">
    <citation type="submission" date="2020-09" db="EMBL/GenBank/DDBJ databases">
        <authorList>
            <person name="Kikuchi T."/>
        </authorList>
    </citation>
    <scope>NUCLEOTIDE SEQUENCE</scope>
    <source>
        <strain evidence="13">Ka4C1</strain>
    </source>
</reference>
<reference evidence="16" key="1">
    <citation type="submission" date="2016-11" db="UniProtKB">
        <authorList>
            <consortium name="WormBaseParasite"/>
        </authorList>
    </citation>
    <scope>IDENTIFICATION</scope>
</reference>
<dbReference type="PANTHER" id="PTHR11668:SF199">
    <property type="entry name" value="SERINE_THREONINE-PROTEIN PHOSPHATASE"/>
    <property type="match status" value="1"/>
</dbReference>
<dbReference type="SUPFAM" id="SSF56300">
    <property type="entry name" value="Metallo-dependent phosphatases"/>
    <property type="match status" value="1"/>
</dbReference>
<organism evidence="14 16">
    <name type="scientific">Bursaphelenchus xylophilus</name>
    <name type="common">Pinewood nematode worm</name>
    <name type="synonym">Aphelenchoides xylophilus</name>
    <dbReference type="NCBI Taxonomy" id="6326"/>
    <lineage>
        <taxon>Eukaryota</taxon>
        <taxon>Metazoa</taxon>
        <taxon>Ecdysozoa</taxon>
        <taxon>Nematoda</taxon>
        <taxon>Chromadorea</taxon>
        <taxon>Rhabditida</taxon>
        <taxon>Tylenchina</taxon>
        <taxon>Tylenchomorpha</taxon>
        <taxon>Aphelenchoidea</taxon>
        <taxon>Aphelenchoididae</taxon>
        <taxon>Bursaphelenchus</taxon>
    </lineage>
</organism>
<feature type="compositionally biased region" description="Basic and acidic residues" evidence="11">
    <location>
        <begin position="370"/>
        <end position="383"/>
    </location>
</feature>
<evidence type="ECO:0000256" key="2">
    <source>
        <dbReference type="ARBA" id="ARBA00022723"/>
    </source>
</evidence>
<gene>
    <name evidence="13" type="ORF">BXYJ_LOCUS207</name>
</gene>
<keyword evidence="3 10" id="KW-0378">Hydrolase</keyword>
<dbReference type="InterPro" id="IPR029052">
    <property type="entry name" value="Metallo-depent_PP-like"/>
</dbReference>
<dbReference type="GO" id="GO:0007060">
    <property type="term" value="P:male meiosis chromosome segregation"/>
    <property type="evidence" value="ECO:0007669"/>
    <property type="project" value="UniProtKB-ARBA"/>
</dbReference>
<feature type="compositionally biased region" description="Basic and acidic residues" evidence="11">
    <location>
        <begin position="499"/>
        <end position="516"/>
    </location>
</feature>
<evidence type="ECO:0000256" key="9">
    <source>
        <dbReference type="ARBA" id="ARBA00054219"/>
    </source>
</evidence>
<evidence type="ECO:0000313" key="16">
    <source>
        <dbReference type="WBParaSite" id="BXY_0873800.1"/>
    </source>
</evidence>
<dbReference type="GO" id="GO:0004722">
    <property type="term" value="F:protein serine/threonine phosphatase activity"/>
    <property type="evidence" value="ECO:0007669"/>
    <property type="project" value="UniProtKB-EC"/>
</dbReference>
<dbReference type="PROSITE" id="PS00125">
    <property type="entry name" value="SER_THR_PHOSPHATASE"/>
    <property type="match status" value="1"/>
</dbReference>
<dbReference type="SMR" id="A0A1I7S6V0"/>
<keyword evidence="2" id="KW-0479">Metal-binding</keyword>
<comment type="catalytic activity">
    <reaction evidence="7">
        <text>O-phospho-L-seryl-[protein] + H2O = L-seryl-[protein] + phosphate</text>
        <dbReference type="Rhea" id="RHEA:20629"/>
        <dbReference type="Rhea" id="RHEA-COMP:9863"/>
        <dbReference type="Rhea" id="RHEA-COMP:11604"/>
        <dbReference type="ChEBI" id="CHEBI:15377"/>
        <dbReference type="ChEBI" id="CHEBI:29999"/>
        <dbReference type="ChEBI" id="CHEBI:43474"/>
        <dbReference type="ChEBI" id="CHEBI:83421"/>
        <dbReference type="EC" id="3.1.3.16"/>
    </reaction>
</comment>
<dbReference type="FunFam" id="3.60.21.10:FF:000026">
    <property type="entry name" value="Serine/threonine-protein phosphatase"/>
    <property type="match status" value="1"/>
</dbReference>
<dbReference type="GO" id="GO:0000785">
    <property type="term" value="C:chromatin"/>
    <property type="evidence" value="ECO:0007669"/>
    <property type="project" value="UniProtKB-ARBA"/>
</dbReference>
<evidence type="ECO:0000259" key="12">
    <source>
        <dbReference type="PROSITE" id="PS00125"/>
    </source>
</evidence>
<evidence type="ECO:0000256" key="5">
    <source>
        <dbReference type="ARBA" id="ARBA00023211"/>
    </source>
</evidence>
<evidence type="ECO:0000256" key="8">
    <source>
        <dbReference type="ARBA" id="ARBA00048336"/>
    </source>
</evidence>
<name>A0A1I7S6V0_BURXY</name>
<dbReference type="GO" id="GO:0097723">
    <property type="term" value="P:amoeboid sperm motility"/>
    <property type="evidence" value="ECO:0007669"/>
    <property type="project" value="UniProtKB-ARBA"/>
</dbReference>
<dbReference type="GO" id="GO:0031143">
    <property type="term" value="C:pseudopodium"/>
    <property type="evidence" value="ECO:0007669"/>
    <property type="project" value="UniProtKB-SubCell"/>
</dbReference>
<dbReference type="GO" id="GO:0005737">
    <property type="term" value="C:cytoplasm"/>
    <property type="evidence" value="ECO:0007669"/>
    <property type="project" value="TreeGrafter"/>
</dbReference>
<keyword evidence="4" id="KW-0904">Protein phosphatase</keyword>
<evidence type="ECO:0000313" key="14">
    <source>
        <dbReference type="Proteomes" id="UP000095284"/>
    </source>
</evidence>
<dbReference type="AlphaFoldDB" id="A0A1I7S6V0"/>
<dbReference type="EC" id="3.1.3.16" evidence="10"/>
<dbReference type="GO" id="GO:0005634">
    <property type="term" value="C:nucleus"/>
    <property type="evidence" value="ECO:0007669"/>
    <property type="project" value="TreeGrafter"/>
</dbReference>
<dbReference type="GO" id="GO:0031272">
    <property type="term" value="P:regulation of pseudopodium assembly"/>
    <property type="evidence" value="ECO:0007669"/>
    <property type="project" value="UniProtKB-ARBA"/>
</dbReference>
<comment type="catalytic activity">
    <reaction evidence="8 10">
        <text>O-phospho-L-threonyl-[protein] + H2O = L-threonyl-[protein] + phosphate</text>
        <dbReference type="Rhea" id="RHEA:47004"/>
        <dbReference type="Rhea" id="RHEA-COMP:11060"/>
        <dbReference type="Rhea" id="RHEA-COMP:11605"/>
        <dbReference type="ChEBI" id="CHEBI:15377"/>
        <dbReference type="ChEBI" id="CHEBI:30013"/>
        <dbReference type="ChEBI" id="CHEBI:43474"/>
        <dbReference type="ChEBI" id="CHEBI:61977"/>
        <dbReference type="EC" id="3.1.3.16"/>
    </reaction>
</comment>
<dbReference type="Proteomes" id="UP000582659">
    <property type="component" value="Unassembled WGS sequence"/>
</dbReference>
<evidence type="ECO:0000256" key="3">
    <source>
        <dbReference type="ARBA" id="ARBA00022801"/>
    </source>
</evidence>
<feature type="compositionally biased region" description="Basic and acidic residues" evidence="11">
    <location>
        <begin position="549"/>
        <end position="558"/>
    </location>
</feature>
<dbReference type="PANTHER" id="PTHR11668">
    <property type="entry name" value="SERINE/THREONINE PROTEIN PHOSPHATASE"/>
    <property type="match status" value="1"/>
</dbReference>
<dbReference type="GO" id="GO:0018991">
    <property type="term" value="P:egg-laying behavior"/>
    <property type="evidence" value="ECO:0007669"/>
    <property type="project" value="UniProtKB-ARBA"/>
</dbReference>
<dbReference type="InterPro" id="IPR004843">
    <property type="entry name" value="Calcineurin-like_PHP"/>
</dbReference>
<feature type="compositionally biased region" description="Basic and acidic residues" evidence="11">
    <location>
        <begin position="345"/>
        <end position="357"/>
    </location>
</feature>
<evidence type="ECO:0000256" key="6">
    <source>
        <dbReference type="ARBA" id="ARBA00037818"/>
    </source>
</evidence>
<dbReference type="EMBL" id="CAJFCV020000001">
    <property type="protein sequence ID" value="CAG9079740.1"/>
    <property type="molecule type" value="Genomic_DNA"/>
</dbReference>
<evidence type="ECO:0000256" key="10">
    <source>
        <dbReference type="RuleBase" id="RU004273"/>
    </source>
</evidence>
<keyword evidence="5" id="KW-0464">Manganese</keyword>